<accession>A0A941FL24</accession>
<reference evidence="2" key="1">
    <citation type="submission" date="2021-04" db="EMBL/GenBank/DDBJ databases">
        <title>Whole genome sequencing of Enterococci isolates from hospitalized patients.</title>
        <authorList>
            <person name="Ogoti B.M."/>
            <person name="Onyambu F.G."/>
        </authorList>
    </citation>
    <scope>NUCLEOTIDE SEQUENCE</scope>
    <source>
        <strain evidence="2">242</strain>
    </source>
</reference>
<dbReference type="EMBL" id="JAGTPW010000067">
    <property type="protein sequence ID" value="MBR8646074.1"/>
    <property type="molecule type" value="Genomic_DNA"/>
</dbReference>
<keyword evidence="1" id="KW-0812">Transmembrane</keyword>
<comment type="caution">
    <text evidence="2">The sequence shown here is derived from an EMBL/GenBank/DDBJ whole genome shotgun (WGS) entry which is preliminary data.</text>
</comment>
<name>A0A941FL24_9BACI</name>
<gene>
    <name evidence="2" type="ORF">KEH51_25835</name>
</gene>
<feature type="transmembrane region" description="Helical" evidence="1">
    <location>
        <begin position="65"/>
        <end position="84"/>
    </location>
</feature>
<protein>
    <submittedName>
        <fullName evidence="2">Uncharacterized protein</fullName>
    </submittedName>
</protein>
<keyword evidence="1" id="KW-1133">Transmembrane helix</keyword>
<feature type="transmembrane region" description="Helical" evidence="1">
    <location>
        <begin position="38"/>
        <end position="59"/>
    </location>
</feature>
<proteinExistence type="predicted"/>
<dbReference type="AlphaFoldDB" id="A0A941FL24"/>
<evidence type="ECO:0000313" key="2">
    <source>
        <dbReference type="EMBL" id="MBR8646074.1"/>
    </source>
</evidence>
<sequence length="93" mass="11421">MESTIILLDEKKRIKQQNKCCKMSWIGRKIRGTKKKHLQSLWATMIVAVLFMIYLYFYIVVPYSYSFFSMFSVFVDHFSHFLFWRQRLVYMDI</sequence>
<organism evidence="2 3">
    <name type="scientific">Peribacillus frigoritolerans</name>
    <dbReference type="NCBI Taxonomy" id="450367"/>
    <lineage>
        <taxon>Bacteria</taxon>
        <taxon>Bacillati</taxon>
        <taxon>Bacillota</taxon>
        <taxon>Bacilli</taxon>
        <taxon>Bacillales</taxon>
        <taxon>Bacillaceae</taxon>
        <taxon>Peribacillus</taxon>
    </lineage>
</organism>
<keyword evidence="1" id="KW-0472">Membrane</keyword>
<evidence type="ECO:0000256" key="1">
    <source>
        <dbReference type="SAM" id="Phobius"/>
    </source>
</evidence>
<evidence type="ECO:0000313" key="3">
    <source>
        <dbReference type="Proteomes" id="UP000680045"/>
    </source>
</evidence>
<dbReference type="Proteomes" id="UP000680045">
    <property type="component" value="Unassembled WGS sequence"/>
</dbReference>